<feature type="transmembrane region" description="Helical" evidence="8">
    <location>
        <begin position="324"/>
        <end position="344"/>
    </location>
</feature>
<evidence type="ECO:0000256" key="6">
    <source>
        <dbReference type="ARBA" id="ARBA00022989"/>
    </source>
</evidence>
<dbReference type="PANTHER" id="PTHR42925">
    <property type="entry name" value="MULTIDRUG AND TOXIN EFFLUX PROTEIN MATE FAMILY"/>
    <property type="match status" value="1"/>
</dbReference>
<proteinExistence type="inferred from homology"/>
<organism evidence="9 10">
    <name type="scientific">Metabacillus flavus</name>
    <dbReference type="NCBI Taxonomy" id="2823519"/>
    <lineage>
        <taxon>Bacteria</taxon>
        <taxon>Bacillati</taxon>
        <taxon>Bacillota</taxon>
        <taxon>Bacilli</taxon>
        <taxon>Bacillales</taxon>
        <taxon>Bacillaceae</taxon>
        <taxon>Metabacillus</taxon>
    </lineage>
</organism>
<dbReference type="InterPro" id="IPR002528">
    <property type="entry name" value="MATE_fam"/>
</dbReference>
<dbReference type="InterPro" id="IPR047135">
    <property type="entry name" value="YsiQ"/>
</dbReference>
<evidence type="ECO:0000256" key="7">
    <source>
        <dbReference type="ARBA" id="ARBA00023136"/>
    </source>
</evidence>
<dbReference type="EMBL" id="JAGVRK010000001">
    <property type="protein sequence ID" value="MBS2970614.1"/>
    <property type="molecule type" value="Genomic_DNA"/>
</dbReference>
<keyword evidence="6 8" id="KW-1133">Transmembrane helix</keyword>
<feature type="transmembrane region" description="Helical" evidence="8">
    <location>
        <begin position="61"/>
        <end position="82"/>
    </location>
</feature>
<keyword evidence="4" id="KW-1003">Cell membrane</keyword>
<evidence type="ECO:0000256" key="1">
    <source>
        <dbReference type="ARBA" id="ARBA00004651"/>
    </source>
</evidence>
<feature type="transmembrane region" description="Helical" evidence="8">
    <location>
        <begin position="134"/>
        <end position="155"/>
    </location>
</feature>
<comment type="similarity">
    <text evidence="2">Belongs to the multi antimicrobial extrusion (MATE) (TC 2.A.66.1) family.</text>
</comment>
<keyword evidence="3" id="KW-0813">Transport</keyword>
<keyword evidence="7 8" id="KW-0472">Membrane</keyword>
<feature type="transmembrane region" description="Helical" evidence="8">
    <location>
        <begin position="94"/>
        <end position="114"/>
    </location>
</feature>
<dbReference type="NCBIfam" id="TIGR00797">
    <property type="entry name" value="matE"/>
    <property type="match status" value="1"/>
</dbReference>
<feature type="transmembrane region" description="Helical" evidence="8">
    <location>
        <begin position="283"/>
        <end position="303"/>
    </location>
</feature>
<accession>A0ABS5LIN0</accession>
<reference evidence="9 10" key="1">
    <citation type="submission" date="2021-04" db="EMBL/GenBank/DDBJ databases">
        <title>Metabacillus sp. strain KIGAM252 whole genome sequence.</title>
        <authorList>
            <person name="Seo M.-J."/>
            <person name="Cho E.-S."/>
            <person name="Hwang C.Y."/>
            <person name="Yoon D.J."/>
        </authorList>
    </citation>
    <scope>NUCLEOTIDE SEQUENCE [LARGE SCALE GENOMIC DNA]</scope>
    <source>
        <strain evidence="9 10">KIGAM252</strain>
    </source>
</reference>
<feature type="transmembrane region" description="Helical" evidence="8">
    <location>
        <begin position="389"/>
        <end position="410"/>
    </location>
</feature>
<dbReference type="InterPro" id="IPR048279">
    <property type="entry name" value="MdtK-like"/>
</dbReference>
<gene>
    <name evidence="9" type="ORF">J9317_17865</name>
</gene>
<evidence type="ECO:0000256" key="3">
    <source>
        <dbReference type="ARBA" id="ARBA00022448"/>
    </source>
</evidence>
<protein>
    <submittedName>
        <fullName evidence="9">MATE family efflux transporter</fullName>
    </submittedName>
</protein>
<feature type="transmembrane region" description="Helical" evidence="8">
    <location>
        <begin position="196"/>
        <end position="218"/>
    </location>
</feature>
<comment type="caution">
    <text evidence="9">The sequence shown here is derived from an EMBL/GenBank/DDBJ whole genome shotgun (WGS) entry which is preliminary data.</text>
</comment>
<keyword evidence="5 8" id="KW-0812">Transmembrane</keyword>
<evidence type="ECO:0000313" key="10">
    <source>
        <dbReference type="Proteomes" id="UP000682403"/>
    </source>
</evidence>
<dbReference type="PANTHER" id="PTHR42925:SF1">
    <property type="entry name" value="VIRULENCE FACTOR MVIN"/>
    <property type="match status" value="1"/>
</dbReference>
<dbReference type="RefSeq" id="WP_211561142.1">
    <property type="nucleotide sequence ID" value="NZ_JAGVRK010000001.1"/>
</dbReference>
<evidence type="ECO:0000313" key="9">
    <source>
        <dbReference type="EMBL" id="MBS2970614.1"/>
    </source>
</evidence>
<keyword evidence="10" id="KW-1185">Reference proteome</keyword>
<feature type="transmembrane region" description="Helical" evidence="8">
    <location>
        <begin position="253"/>
        <end position="271"/>
    </location>
</feature>
<evidence type="ECO:0000256" key="4">
    <source>
        <dbReference type="ARBA" id="ARBA00022475"/>
    </source>
</evidence>
<evidence type="ECO:0000256" key="5">
    <source>
        <dbReference type="ARBA" id="ARBA00022692"/>
    </source>
</evidence>
<feature type="transmembrane region" description="Helical" evidence="8">
    <location>
        <begin position="167"/>
        <end position="190"/>
    </location>
</feature>
<evidence type="ECO:0000256" key="8">
    <source>
        <dbReference type="SAM" id="Phobius"/>
    </source>
</evidence>
<dbReference type="PIRSF" id="PIRSF006603">
    <property type="entry name" value="DinF"/>
    <property type="match status" value="1"/>
</dbReference>
<comment type="subcellular location">
    <subcellularLocation>
        <location evidence="1">Cell membrane</location>
        <topology evidence="1">Multi-pass membrane protein</topology>
    </subcellularLocation>
</comment>
<feature type="transmembrane region" description="Helical" evidence="8">
    <location>
        <begin position="16"/>
        <end position="41"/>
    </location>
</feature>
<dbReference type="CDD" id="cd13134">
    <property type="entry name" value="MATE_like_8"/>
    <property type="match status" value="1"/>
</dbReference>
<evidence type="ECO:0000256" key="2">
    <source>
        <dbReference type="ARBA" id="ARBA00010199"/>
    </source>
</evidence>
<dbReference type="Pfam" id="PF01554">
    <property type="entry name" value="MatE"/>
    <property type="match status" value="2"/>
</dbReference>
<name>A0ABS5LIN0_9BACI</name>
<dbReference type="Proteomes" id="UP000682403">
    <property type="component" value="Unassembled WGS sequence"/>
</dbReference>
<sequence length="456" mass="49920">MDHSQTVKKPAKELNLFLLTWPIFLEVFLFMLMGIADTFMLSAISDDAVSGVGAANQFLHIAILILEVIGNGASIVVAQYLGSKRLQEAAKISALAVVLNLAAGLVISACFLLFSSTMLQSLNLQGEVLANAQGYLHIVGGAIFLQAIINSLAAIIRVHGFTKEAMFVSLGMNIIHIAGNYLLIFGHFGFPELGVQGAAVSSIVSRFAALVVFFWLLYRIMEVRINIQDYLSFSKEYVFKILKIGIPSAFEQVMYQACQIVFLFYATFLGPASLAARQYASNLSMFIFLFAIAIGMGTAIMVGRYVGGGQNQVAYGQVWRSVKWAGAVTLGMVGVIILLRYPLMEMFTDNKEIIELGANVLLLSVVLETGRTINIVLINSLRAAGDAQFPVWMGMISMVGISVPLGYFLVFHLDMGLAGIWLAIAADEWTRGVIMFFRWKSRKWEKFALVKQSGAA</sequence>